<keyword evidence="1" id="KW-0812">Transmembrane</keyword>
<protein>
    <submittedName>
        <fullName evidence="2">Uncharacterized protein</fullName>
    </submittedName>
</protein>
<dbReference type="Proteomes" id="UP000503840">
    <property type="component" value="Unassembled WGS sequence"/>
</dbReference>
<accession>A0A7J0BKJ2</accession>
<reference evidence="2 3" key="1">
    <citation type="submission" date="2020-05" db="EMBL/GenBank/DDBJ databases">
        <title>Draft genome sequence of Desulfovibrio sp. strain HN2T.</title>
        <authorList>
            <person name="Ueno A."/>
            <person name="Tamazawa S."/>
            <person name="Tamamura S."/>
            <person name="Murakami T."/>
            <person name="Kiyama T."/>
            <person name="Inomata H."/>
            <person name="Amano Y."/>
            <person name="Miyakawa K."/>
            <person name="Tamaki H."/>
            <person name="Naganuma T."/>
            <person name="Kaneko K."/>
        </authorList>
    </citation>
    <scope>NUCLEOTIDE SEQUENCE [LARGE SCALE GENOMIC DNA]</scope>
    <source>
        <strain evidence="2 3">HN2</strain>
    </source>
</reference>
<dbReference type="AlphaFoldDB" id="A0A7J0BKJ2"/>
<evidence type="ECO:0000256" key="1">
    <source>
        <dbReference type="SAM" id="Phobius"/>
    </source>
</evidence>
<organism evidence="2 3">
    <name type="scientific">Desulfovibrio subterraneus</name>
    <dbReference type="NCBI Taxonomy" id="2718620"/>
    <lineage>
        <taxon>Bacteria</taxon>
        <taxon>Pseudomonadati</taxon>
        <taxon>Thermodesulfobacteriota</taxon>
        <taxon>Desulfovibrionia</taxon>
        <taxon>Desulfovibrionales</taxon>
        <taxon>Desulfovibrionaceae</taxon>
        <taxon>Desulfovibrio</taxon>
    </lineage>
</organism>
<sequence length="80" mass="9022">MYIWQVLLLLLAATVATYVHLRPQSGSMVGHLRKLMIWFFPYAFITVGLCALFLQAAWVAVVFLLSAAACFILFLKKDLS</sequence>
<name>A0A7J0BKJ2_9BACT</name>
<feature type="transmembrane region" description="Helical" evidence="1">
    <location>
        <begin position="45"/>
        <end position="75"/>
    </location>
</feature>
<gene>
    <name evidence="2" type="ORF">DSM101010T_24630</name>
</gene>
<dbReference type="EMBL" id="BLVO01000013">
    <property type="protein sequence ID" value="GFM34098.1"/>
    <property type="molecule type" value="Genomic_DNA"/>
</dbReference>
<evidence type="ECO:0000313" key="2">
    <source>
        <dbReference type="EMBL" id="GFM34098.1"/>
    </source>
</evidence>
<dbReference type="RefSeq" id="WP_174405723.1">
    <property type="nucleotide sequence ID" value="NZ_BLVO01000013.1"/>
</dbReference>
<keyword evidence="3" id="KW-1185">Reference proteome</keyword>
<proteinExistence type="predicted"/>
<comment type="caution">
    <text evidence="2">The sequence shown here is derived from an EMBL/GenBank/DDBJ whole genome shotgun (WGS) entry which is preliminary data.</text>
</comment>
<keyword evidence="1" id="KW-0472">Membrane</keyword>
<evidence type="ECO:0000313" key="3">
    <source>
        <dbReference type="Proteomes" id="UP000503840"/>
    </source>
</evidence>
<keyword evidence="1" id="KW-1133">Transmembrane helix</keyword>